<dbReference type="EMBL" id="LSRX01001535">
    <property type="protein sequence ID" value="OLP79009.1"/>
    <property type="molecule type" value="Genomic_DNA"/>
</dbReference>
<proteinExistence type="predicted"/>
<evidence type="ECO:0000313" key="2">
    <source>
        <dbReference type="Proteomes" id="UP000186817"/>
    </source>
</evidence>
<keyword evidence="2" id="KW-1185">Reference proteome</keyword>
<dbReference type="AlphaFoldDB" id="A0A1Q9C7V8"/>
<reference evidence="1 2" key="1">
    <citation type="submission" date="2016-02" db="EMBL/GenBank/DDBJ databases">
        <title>Genome analysis of coral dinoflagellate symbionts highlights evolutionary adaptations to a symbiotic lifestyle.</title>
        <authorList>
            <person name="Aranda M."/>
            <person name="Li Y."/>
            <person name="Liew Y.J."/>
            <person name="Baumgarten S."/>
            <person name="Simakov O."/>
            <person name="Wilson M."/>
            <person name="Piel J."/>
            <person name="Ashoor H."/>
            <person name="Bougouffa S."/>
            <person name="Bajic V.B."/>
            <person name="Ryu T."/>
            <person name="Ravasi T."/>
            <person name="Bayer T."/>
            <person name="Micklem G."/>
            <person name="Kim H."/>
            <person name="Bhak J."/>
            <person name="Lajeunesse T.C."/>
            <person name="Voolstra C.R."/>
        </authorList>
    </citation>
    <scope>NUCLEOTIDE SEQUENCE [LARGE SCALE GENOMIC DNA]</scope>
    <source>
        <strain evidence="1 2">CCMP2467</strain>
    </source>
</reference>
<sequence length="82" mass="8822">MAVCAPKSKDKTLQEHTVSPIRLSAKYEKVAEVNRIKRGKNQSEIQMEVILDIGADLSCLPIASDSTSVKGPSAGRIAVRDA</sequence>
<protein>
    <recommendedName>
        <fullName evidence="3">Peptidase A2 domain-containing protein</fullName>
    </recommendedName>
</protein>
<evidence type="ECO:0000313" key="1">
    <source>
        <dbReference type="EMBL" id="OLP79009.1"/>
    </source>
</evidence>
<comment type="caution">
    <text evidence="1">The sequence shown here is derived from an EMBL/GenBank/DDBJ whole genome shotgun (WGS) entry which is preliminary data.</text>
</comment>
<evidence type="ECO:0008006" key="3">
    <source>
        <dbReference type="Google" id="ProtNLM"/>
    </source>
</evidence>
<name>A0A1Q9C7V8_SYMMI</name>
<accession>A0A1Q9C7V8</accession>
<organism evidence="1 2">
    <name type="scientific">Symbiodinium microadriaticum</name>
    <name type="common">Dinoflagellate</name>
    <name type="synonym">Zooxanthella microadriatica</name>
    <dbReference type="NCBI Taxonomy" id="2951"/>
    <lineage>
        <taxon>Eukaryota</taxon>
        <taxon>Sar</taxon>
        <taxon>Alveolata</taxon>
        <taxon>Dinophyceae</taxon>
        <taxon>Suessiales</taxon>
        <taxon>Symbiodiniaceae</taxon>
        <taxon>Symbiodinium</taxon>
    </lineage>
</organism>
<dbReference type="Proteomes" id="UP000186817">
    <property type="component" value="Unassembled WGS sequence"/>
</dbReference>
<gene>
    <name evidence="1" type="ORF">AK812_SmicGene40755</name>
</gene>